<dbReference type="Proteomes" id="UP000770717">
    <property type="component" value="Unassembled WGS sequence"/>
</dbReference>
<reference evidence="1" key="1">
    <citation type="thesis" date="2020" institute="ProQuest LLC" country="789 East Eisenhower Parkway, Ann Arbor, MI, USA">
        <title>Comparative Genomics and Chromosome Evolution.</title>
        <authorList>
            <person name="Mudd A.B."/>
        </authorList>
    </citation>
    <scope>NUCLEOTIDE SEQUENCE</scope>
    <source>
        <strain evidence="1">HN-11 Male</strain>
        <tissue evidence="1">Kidney and liver</tissue>
    </source>
</reference>
<organism evidence="1 2">
    <name type="scientific">Eleutherodactylus coqui</name>
    <name type="common">Puerto Rican coqui</name>
    <dbReference type="NCBI Taxonomy" id="57060"/>
    <lineage>
        <taxon>Eukaryota</taxon>
        <taxon>Metazoa</taxon>
        <taxon>Chordata</taxon>
        <taxon>Craniata</taxon>
        <taxon>Vertebrata</taxon>
        <taxon>Euteleostomi</taxon>
        <taxon>Amphibia</taxon>
        <taxon>Batrachia</taxon>
        <taxon>Anura</taxon>
        <taxon>Neobatrachia</taxon>
        <taxon>Hyloidea</taxon>
        <taxon>Eleutherodactylidae</taxon>
        <taxon>Eleutherodactylinae</taxon>
        <taxon>Eleutherodactylus</taxon>
        <taxon>Eleutherodactylus</taxon>
    </lineage>
</organism>
<protein>
    <submittedName>
        <fullName evidence="1">Uncharacterized protein</fullName>
    </submittedName>
</protein>
<gene>
    <name evidence="1" type="ORF">GDO78_016557</name>
</gene>
<proteinExistence type="predicted"/>
<keyword evidence="2" id="KW-1185">Reference proteome</keyword>
<evidence type="ECO:0000313" key="1">
    <source>
        <dbReference type="EMBL" id="KAG9466510.1"/>
    </source>
</evidence>
<name>A0A8J6E806_ELECQ</name>
<accession>A0A8J6E806</accession>
<sequence>MFYDRQKSVVRGMVVASSPSSRRMAVLDPVLQFCLVATLQSRLSCPGGLARSFGFPRQLQRSRHYLRHKTHHAGFRLAN</sequence>
<dbReference type="EMBL" id="WNTK01002024">
    <property type="protein sequence ID" value="KAG9466510.1"/>
    <property type="molecule type" value="Genomic_DNA"/>
</dbReference>
<comment type="caution">
    <text evidence="1">The sequence shown here is derived from an EMBL/GenBank/DDBJ whole genome shotgun (WGS) entry which is preliminary data.</text>
</comment>
<evidence type="ECO:0000313" key="2">
    <source>
        <dbReference type="Proteomes" id="UP000770717"/>
    </source>
</evidence>
<dbReference type="AlphaFoldDB" id="A0A8J6E806"/>